<dbReference type="EMBL" id="CP007174">
    <property type="protein sequence ID" value="AIF85125.1"/>
    <property type="molecule type" value="Genomic_DNA"/>
</dbReference>
<dbReference type="GO" id="GO:0010181">
    <property type="term" value="F:FMN binding"/>
    <property type="evidence" value="ECO:0007669"/>
    <property type="project" value="TreeGrafter"/>
</dbReference>
<dbReference type="PANTHER" id="PTHR30543:SF21">
    <property type="entry name" value="NAD(P)H-DEPENDENT FMN REDUCTASE LOT6"/>
    <property type="match status" value="1"/>
</dbReference>
<dbReference type="KEGG" id="nev:NTE_03091"/>
<dbReference type="Gene3D" id="3.40.50.360">
    <property type="match status" value="1"/>
</dbReference>
<gene>
    <name evidence="3" type="ORF">NTE_03091</name>
</gene>
<keyword evidence="4" id="KW-1185">Reference proteome</keyword>
<evidence type="ECO:0000313" key="4">
    <source>
        <dbReference type="Proteomes" id="UP000028194"/>
    </source>
</evidence>
<accession>A0A075MV48</accession>
<evidence type="ECO:0000313" key="3">
    <source>
        <dbReference type="EMBL" id="AIF85125.1"/>
    </source>
</evidence>
<dbReference type="InterPro" id="IPR050712">
    <property type="entry name" value="NAD(P)H-dep_reductase"/>
</dbReference>
<evidence type="ECO:0000256" key="1">
    <source>
        <dbReference type="ARBA" id="ARBA00038292"/>
    </source>
</evidence>
<dbReference type="SUPFAM" id="SSF52218">
    <property type="entry name" value="Flavoproteins"/>
    <property type="match status" value="1"/>
</dbReference>
<sequence>MNNDNYNNNSVKILGIAGSLRRGSYNRAALRAAQKLLPGNARLEIFELDGIPPFNQDIEMQPPQAVSELKSKVRSADAVLFVTPEYNYSVSGVLKNAIDWGSRPHGDSAWEGKPAAIMGASVGMLGTARAQYHLRQMFVFLNMYALNRPEVMIANAARKFDAQGNLVDDETRERIRELMSALVSWTARLRQMQNKLAAA</sequence>
<dbReference type="Pfam" id="PF03358">
    <property type="entry name" value="FMN_red"/>
    <property type="match status" value="1"/>
</dbReference>
<dbReference type="GO" id="GO:0016491">
    <property type="term" value="F:oxidoreductase activity"/>
    <property type="evidence" value="ECO:0007669"/>
    <property type="project" value="InterPro"/>
</dbReference>
<dbReference type="OrthoDB" id="9059at2157"/>
<name>A0A075MV48_9ARCH</name>
<proteinExistence type="inferred from homology"/>
<organism evidence="3 4">
    <name type="scientific">Candidatus Nitrososphaera evergladensis SR1</name>
    <dbReference type="NCBI Taxonomy" id="1459636"/>
    <lineage>
        <taxon>Archaea</taxon>
        <taxon>Nitrososphaerota</taxon>
        <taxon>Nitrososphaeria</taxon>
        <taxon>Nitrososphaerales</taxon>
        <taxon>Nitrososphaeraceae</taxon>
        <taxon>Nitrososphaera</taxon>
    </lineage>
</organism>
<comment type="similarity">
    <text evidence="1">Belongs to the SsuE family. Isf subfamily.</text>
</comment>
<dbReference type="InterPro" id="IPR029039">
    <property type="entry name" value="Flavoprotein-like_sf"/>
</dbReference>
<dbReference type="RefSeq" id="WP_148701576.1">
    <property type="nucleotide sequence ID" value="NZ_CP007174.1"/>
</dbReference>
<dbReference type="PANTHER" id="PTHR30543">
    <property type="entry name" value="CHROMATE REDUCTASE"/>
    <property type="match status" value="1"/>
</dbReference>
<dbReference type="GeneID" id="41598752"/>
<dbReference type="STRING" id="1459636.NTE_03091"/>
<dbReference type="HOGENOM" id="CLU_055322_4_2_2"/>
<dbReference type="eggNOG" id="arCOG04624">
    <property type="taxonomic scope" value="Archaea"/>
</dbReference>
<dbReference type="InterPro" id="IPR005025">
    <property type="entry name" value="FMN_Rdtase-like_dom"/>
</dbReference>
<dbReference type="AlphaFoldDB" id="A0A075MV48"/>
<protein>
    <submittedName>
        <fullName evidence="3">Putative flavoprotein</fullName>
    </submittedName>
</protein>
<dbReference type="GO" id="GO:0005829">
    <property type="term" value="C:cytosol"/>
    <property type="evidence" value="ECO:0007669"/>
    <property type="project" value="TreeGrafter"/>
</dbReference>
<dbReference type="Proteomes" id="UP000028194">
    <property type="component" value="Chromosome"/>
</dbReference>
<reference evidence="3 4" key="1">
    <citation type="journal article" date="2014" name="PLoS ONE">
        <title>Genome Sequence of Candidatus Nitrososphaera evergladensis from Group I.1b Enriched from Everglades Soil Reveals Novel Genomic Features of the Ammonia-Oxidizing Archaea.</title>
        <authorList>
            <person name="Zhalnina K.V."/>
            <person name="Dias R."/>
            <person name="Leonard M.T."/>
            <person name="Dorr de Quadros P."/>
            <person name="Camargo F.A."/>
            <person name="Drew J.C."/>
            <person name="Farmerie W.G."/>
            <person name="Daroub S.H."/>
            <person name="Triplett E.W."/>
        </authorList>
    </citation>
    <scope>NUCLEOTIDE SEQUENCE [LARGE SCALE GENOMIC DNA]</scope>
    <source>
        <strain evidence="3 4">SR1</strain>
    </source>
</reference>
<evidence type="ECO:0000259" key="2">
    <source>
        <dbReference type="Pfam" id="PF03358"/>
    </source>
</evidence>
<feature type="domain" description="NADPH-dependent FMN reductase-like" evidence="2">
    <location>
        <begin position="11"/>
        <end position="157"/>
    </location>
</feature>